<reference evidence="3 4" key="1">
    <citation type="journal article" date="2016" name="Nat. Commun.">
        <title>Thousands of microbial genomes shed light on interconnected biogeochemical processes in an aquifer system.</title>
        <authorList>
            <person name="Anantharaman K."/>
            <person name="Brown C.T."/>
            <person name="Hug L.A."/>
            <person name="Sharon I."/>
            <person name="Castelle C.J."/>
            <person name="Probst A.J."/>
            <person name="Thomas B.C."/>
            <person name="Singh A."/>
            <person name="Wilkins M.J."/>
            <person name="Karaoz U."/>
            <person name="Brodie E.L."/>
            <person name="Williams K.H."/>
            <person name="Hubbard S.S."/>
            <person name="Banfield J.F."/>
        </authorList>
    </citation>
    <scope>NUCLEOTIDE SEQUENCE [LARGE SCALE GENOMIC DNA]</scope>
</reference>
<dbReference type="InterPro" id="IPR007685">
    <property type="entry name" value="RelA_SpoT"/>
</dbReference>
<dbReference type="PANTHER" id="PTHR21262">
    <property type="entry name" value="GUANOSINE-3',5'-BIS DIPHOSPHATE 3'-PYROPHOSPHOHYDROLASE"/>
    <property type="match status" value="1"/>
</dbReference>
<dbReference type="Gene3D" id="1.10.3210.10">
    <property type="entry name" value="Hypothetical protein af1432"/>
    <property type="match status" value="1"/>
</dbReference>
<dbReference type="Proteomes" id="UP000178615">
    <property type="component" value="Unassembled WGS sequence"/>
</dbReference>
<evidence type="ECO:0000313" key="4">
    <source>
        <dbReference type="Proteomes" id="UP000178615"/>
    </source>
</evidence>
<dbReference type="InterPro" id="IPR012676">
    <property type="entry name" value="TGS-like"/>
</dbReference>
<name>A0A1F4UL03_UNCKA</name>
<dbReference type="CDD" id="cd01668">
    <property type="entry name" value="TGS_RSH"/>
    <property type="match status" value="1"/>
</dbReference>
<dbReference type="PROSITE" id="PS51880">
    <property type="entry name" value="TGS"/>
    <property type="match status" value="1"/>
</dbReference>
<dbReference type="Pfam" id="PF13328">
    <property type="entry name" value="HD_4"/>
    <property type="match status" value="1"/>
</dbReference>
<dbReference type="InterPro" id="IPR033655">
    <property type="entry name" value="TGS_RelA/SpoT"/>
</dbReference>
<gene>
    <name evidence="3" type="ORF">A2V49_03715</name>
</gene>
<organism evidence="3 4">
    <name type="scientific">candidate division WWE3 bacterium RBG_19FT_COMBO_34_6</name>
    <dbReference type="NCBI Taxonomy" id="1802612"/>
    <lineage>
        <taxon>Bacteria</taxon>
        <taxon>Katanobacteria</taxon>
    </lineage>
</organism>
<dbReference type="GO" id="GO:0015969">
    <property type="term" value="P:guanosine tetraphosphate metabolic process"/>
    <property type="evidence" value="ECO:0007669"/>
    <property type="project" value="InterPro"/>
</dbReference>
<dbReference type="FunFam" id="3.10.20.30:FF:000002">
    <property type="entry name" value="GTP pyrophosphokinase (RelA/SpoT)"/>
    <property type="match status" value="1"/>
</dbReference>
<dbReference type="Gene3D" id="3.10.20.30">
    <property type="match status" value="1"/>
</dbReference>
<dbReference type="SUPFAM" id="SSF109604">
    <property type="entry name" value="HD-domain/PDEase-like"/>
    <property type="match status" value="1"/>
</dbReference>
<evidence type="ECO:0000256" key="1">
    <source>
        <dbReference type="ARBA" id="ARBA00007476"/>
    </source>
</evidence>
<dbReference type="Pfam" id="PF02824">
    <property type="entry name" value="TGS"/>
    <property type="match status" value="1"/>
</dbReference>
<protein>
    <recommendedName>
        <fullName evidence="2">TGS domain-containing protein</fullName>
    </recommendedName>
</protein>
<dbReference type="AlphaFoldDB" id="A0A1F4UL03"/>
<dbReference type="CDD" id="cd05399">
    <property type="entry name" value="NT_Rel-Spo_like"/>
    <property type="match status" value="1"/>
</dbReference>
<dbReference type="SMART" id="SM00954">
    <property type="entry name" value="RelA_SpoT"/>
    <property type="match status" value="1"/>
</dbReference>
<dbReference type="InterPro" id="IPR003607">
    <property type="entry name" value="HD/PDEase_dom"/>
</dbReference>
<dbReference type="Gene3D" id="3.30.460.10">
    <property type="entry name" value="Beta Polymerase, domain 2"/>
    <property type="match status" value="1"/>
</dbReference>
<comment type="similarity">
    <text evidence="1">Belongs to the RelA/SpoT family.</text>
</comment>
<proteinExistence type="inferred from homology"/>
<dbReference type="CDD" id="cd00077">
    <property type="entry name" value="HDc"/>
    <property type="match status" value="1"/>
</dbReference>
<dbReference type="EMBL" id="MEUV01000026">
    <property type="protein sequence ID" value="OGC45579.1"/>
    <property type="molecule type" value="Genomic_DNA"/>
</dbReference>
<dbReference type="InterPro" id="IPR004095">
    <property type="entry name" value="TGS"/>
</dbReference>
<dbReference type="Pfam" id="PF04607">
    <property type="entry name" value="RelA_SpoT"/>
    <property type="match status" value="1"/>
</dbReference>
<dbReference type="PANTHER" id="PTHR21262:SF31">
    <property type="entry name" value="GTP PYROPHOSPHOKINASE"/>
    <property type="match status" value="1"/>
</dbReference>
<dbReference type="InterPro" id="IPR043519">
    <property type="entry name" value="NT_sf"/>
</dbReference>
<evidence type="ECO:0000259" key="2">
    <source>
        <dbReference type="PROSITE" id="PS51880"/>
    </source>
</evidence>
<evidence type="ECO:0000313" key="3">
    <source>
        <dbReference type="EMBL" id="OGC45579.1"/>
    </source>
</evidence>
<dbReference type="SUPFAM" id="SSF81271">
    <property type="entry name" value="TGS-like"/>
    <property type="match status" value="1"/>
</dbReference>
<dbReference type="GO" id="GO:0005886">
    <property type="term" value="C:plasma membrane"/>
    <property type="evidence" value="ECO:0007669"/>
    <property type="project" value="TreeGrafter"/>
</dbReference>
<sequence length="472" mass="55023">MNNIKQATIYAKECTKGRQRLNGEPFIEHILRIYKLLKYNNINDRTTLLATLLHHCSDDENSKNDEFIKQAFGDEVYNLLQSYKKIKKIGIDAQSINSFNEKYIYQTFINLAGDIRLIVIRVADKYDNLQNSWVLTPAERLAAASKVLYLYAPLAKMVGLGKLSAQMEDDAFRIINPREFFQIKKIRSKNIRNSNKILNDTSEFIRQILKDRDINCEINIRFKHIYSIYRKKLLKEMQSGSTGTDLEYVHDLVGMRIIVEEVGQCYEVESILDTLWEQDPSQRSDDLIKPRPSGYRSLHTYYMVSSNLGLEIQIRTFEMHNFNEYGPASHLLYKVSQHMSEEVKEEFSKYMSENPSWFKNLNFWDIQTKIQGYKPSVPFSKNVYVFTPKGDIIELPRGSKVLDFAYKIHSDLGNYCNGCYINGKFSKLDYEIQDGDLIKILTNNKPVVNRDWLGITYTKYAKINIKKALNTI</sequence>
<accession>A0A1F4UL03</accession>
<dbReference type="SUPFAM" id="SSF81301">
    <property type="entry name" value="Nucleotidyltransferase"/>
    <property type="match status" value="1"/>
</dbReference>
<comment type="caution">
    <text evidence="3">The sequence shown here is derived from an EMBL/GenBank/DDBJ whole genome shotgun (WGS) entry which is preliminary data.</text>
</comment>
<dbReference type="InterPro" id="IPR012675">
    <property type="entry name" value="Beta-grasp_dom_sf"/>
</dbReference>
<feature type="domain" description="TGS" evidence="2">
    <location>
        <begin position="379"/>
        <end position="442"/>
    </location>
</feature>